<comment type="caution">
    <text evidence="3">The sequence shown here is derived from an EMBL/GenBank/DDBJ whole genome shotgun (WGS) entry which is preliminary data.</text>
</comment>
<evidence type="ECO:0000313" key="3">
    <source>
        <dbReference type="EMBL" id="OXB04501.1"/>
    </source>
</evidence>
<accession>A0AB36P2I5</accession>
<dbReference type="InterPro" id="IPR001054">
    <property type="entry name" value="A/G_cyclase"/>
</dbReference>
<organism evidence="3 6">
    <name type="scientific">Flavobacterium pectinovorum</name>
    <dbReference type="NCBI Taxonomy" id="29533"/>
    <lineage>
        <taxon>Bacteria</taxon>
        <taxon>Pseudomonadati</taxon>
        <taxon>Bacteroidota</taxon>
        <taxon>Flavobacteriia</taxon>
        <taxon>Flavobacteriales</taxon>
        <taxon>Flavobacteriaceae</taxon>
        <taxon>Flavobacterium</taxon>
    </lineage>
</organism>
<name>A0AB36P2I5_9FLAO</name>
<reference evidence="3 6" key="1">
    <citation type="submission" date="2016-11" db="EMBL/GenBank/DDBJ databases">
        <title>Whole genomes of Flavobacteriaceae.</title>
        <authorList>
            <person name="Stine C."/>
            <person name="Li C."/>
            <person name="Tadesse D."/>
        </authorList>
    </citation>
    <scope>NUCLEOTIDE SEQUENCE [LARGE SCALE GENOMIC DNA]</scope>
    <source>
        <strain evidence="3 6">ATCC 19366</strain>
    </source>
</reference>
<evidence type="ECO:0000313" key="4">
    <source>
        <dbReference type="EMBL" id="SHL60940.1"/>
    </source>
</evidence>
<dbReference type="GO" id="GO:0035556">
    <property type="term" value="P:intracellular signal transduction"/>
    <property type="evidence" value="ECO:0007669"/>
    <property type="project" value="InterPro"/>
</dbReference>
<evidence type="ECO:0000313" key="5">
    <source>
        <dbReference type="Proteomes" id="UP000184216"/>
    </source>
</evidence>
<dbReference type="PROSITE" id="PS50125">
    <property type="entry name" value="GUANYLATE_CYCLASE_2"/>
    <property type="match status" value="1"/>
</dbReference>
<dbReference type="Pfam" id="PF00211">
    <property type="entry name" value="Guanylate_cyc"/>
    <property type="match status" value="1"/>
</dbReference>
<dbReference type="RefSeq" id="WP_073393997.1">
    <property type="nucleotide sequence ID" value="NZ_FRBX01000001.1"/>
</dbReference>
<feature type="transmembrane region" description="Helical" evidence="1">
    <location>
        <begin position="12"/>
        <end position="32"/>
    </location>
</feature>
<proteinExistence type="predicted"/>
<dbReference type="AlphaFoldDB" id="A0AB36P2I5"/>
<dbReference type="EMBL" id="FRBX01000001">
    <property type="protein sequence ID" value="SHL60940.1"/>
    <property type="molecule type" value="Genomic_DNA"/>
</dbReference>
<dbReference type="InterPro" id="IPR029787">
    <property type="entry name" value="Nucleotide_cyclase"/>
</dbReference>
<dbReference type="GO" id="GO:0004016">
    <property type="term" value="F:adenylate cyclase activity"/>
    <property type="evidence" value="ECO:0007669"/>
    <property type="project" value="UniProtKB-ARBA"/>
</dbReference>
<feature type="transmembrane region" description="Helical" evidence="1">
    <location>
        <begin position="124"/>
        <end position="144"/>
    </location>
</feature>
<feature type="transmembrane region" description="Helical" evidence="1">
    <location>
        <begin position="44"/>
        <end position="61"/>
    </location>
</feature>
<sequence length="351" mass="40456">MELPKIPFYEKYSLIFKAIVAGGAMGLLYTAVSNAGADYQYLKLLPGTIIGISIGFIVIIFEKTLTHLNNYSFLGSMILKALIYSFCIILFLLFFVIVFAEILGHLTYQEALSKYINNRLFEDFIFSLGASIFLILFLEISSLLSNRFFSNYFTGRYHRPMQEERIFMFVDVKSSTTMAEELGDILYSKLLQDLFNDFTDAILASRAEVYQYAGDEIILTWKTATGLKDQRCLYCFYLLKQCIKNRNEYYLKTYNRIPKFKAGMHIGNAVTTWVGKVKKEIVYHGDLLNTTSRIQCKCNDFNHDFVISEAIKEALPKDLPVTYLQQGEILLRGKAQPMKLYTVDFNIDEIY</sequence>
<dbReference type="GO" id="GO:0009190">
    <property type="term" value="P:cyclic nucleotide biosynthetic process"/>
    <property type="evidence" value="ECO:0007669"/>
    <property type="project" value="InterPro"/>
</dbReference>
<dbReference type="EMBL" id="MUHB01000010">
    <property type="protein sequence ID" value="OXB04501.1"/>
    <property type="molecule type" value="Genomic_DNA"/>
</dbReference>
<keyword evidence="1" id="KW-0812">Transmembrane</keyword>
<reference evidence="4 5" key="2">
    <citation type="submission" date="2016-11" db="EMBL/GenBank/DDBJ databases">
        <authorList>
            <person name="Varghese N."/>
            <person name="Submissions S."/>
        </authorList>
    </citation>
    <scope>NUCLEOTIDE SEQUENCE [LARGE SCALE GENOMIC DNA]</scope>
    <source>
        <strain evidence="4 5">DSM 6368</strain>
    </source>
</reference>
<feature type="transmembrane region" description="Helical" evidence="1">
    <location>
        <begin position="82"/>
        <end position="104"/>
    </location>
</feature>
<dbReference type="Proteomes" id="UP000198431">
    <property type="component" value="Unassembled WGS sequence"/>
</dbReference>
<evidence type="ECO:0000313" key="6">
    <source>
        <dbReference type="Proteomes" id="UP000198431"/>
    </source>
</evidence>
<gene>
    <name evidence="3" type="ORF">B0A72_13505</name>
    <name evidence="4" type="ORF">SAMN05444387_1056</name>
</gene>
<evidence type="ECO:0000259" key="2">
    <source>
        <dbReference type="PROSITE" id="PS50125"/>
    </source>
</evidence>
<keyword evidence="1" id="KW-0472">Membrane</keyword>
<feature type="domain" description="Guanylate cyclase" evidence="2">
    <location>
        <begin position="166"/>
        <end position="295"/>
    </location>
</feature>
<dbReference type="Proteomes" id="UP000184216">
    <property type="component" value="Unassembled WGS sequence"/>
</dbReference>
<dbReference type="CDD" id="cd07302">
    <property type="entry name" value="CHD"/>
    <property type="match status" value="1"/>
</dbReference>
<protein>
    <submittedName>
        <fullName evidence="4">Adenylate cyclase</fullName>
    </submittedName>
</protein>
<dbReference type="Gene3D" id="3.30.70.1230">
    <property type="entry name" value="Nucleotide cyclase"/>
    <property type="match status" value="1"/>
</dbReference>
<dbReference type="SUPFAM" id="SSF55073">
    <property type="entry name" value="Nucleotide cyclase"/>
    <property type="match status" value="1"/>
</dbReference>
<evidence type="ECO:0000256" key="1">
    <source>
        <dbReference type="SAM" id="Phobius"/>
    </source>
</evidence>
<keyword evidence="5" id="KW-1185">Reference proteome</keyword>
<keyword evidence="1" id="KW-1133">Transmembrane helix</keyword>